<dbReference type="Gene3D" id="1.10.10.60">
    <property type="entry name" value="Homeodomain-like"/>
    <property type="match status" value="1"/>
</dbReference>
<evidence type="ECO:0000256" key="1">
    <source>
        <dbReference type="SAM" id="MobiDB-lite"/>
    </source>
</evidence>
<organism evidence="3 4">
    <name type="scientific">Psophocarpus tetragonolobus</name>
    <name type="common">Winged bean</name>
    <name type="synonym">Dolichos tetragonolobus</name>
    <dbReference type="NCBI Taxonomy" id="3891"/>
    <lineage>
        <taxon>Eukaryota</taxon>
        <taxon>Viridiplantae</taxon>
        <taxon>Streptophyta</taxon>
        <taxon>Embryophyta</taxon>
        <taxon>Tracheophyta</taxon>
        <taxon>Spermatophyta</taxon>
        <taxon>Magnoliopsida</taxon>
        <taxon>eudicotyledons</taxon>
        <taxon>Gunneridae</taxon>
        <taxon>Pentapetalae</taxon>
        <taxon>rosids</taxon>
        <taxon>fabids</taxon>
        <taxon>Fabales</taxon>
        <taxon>Fabaceae</taxon>
        <taxon>Papilionoideae</taxon>
        <taxon>50 kb inversion clade</taxon>
        <taxon>NPAAA clade</taxon>
        <taxon>indigoferoid/millettioid clade</taxon>
        <taxon>Phaseoleae</taxon>
        <taxon>Psophocarpus</taxon>
    </lineage>
</organism>
<sequence>MFGNKVFLTYKRKRQSLNSSFIHGDCGQNSVCEDAHNDKQTVGKSSEKHQEKPMDTSDGKKPFFKQPACSSLFPFQNADDPKTGEIGNYDATEIMAKHESFSITHACEDNIKRDADELPPVEKASENDCDNQRNSYAEESSGNGCDNHSNKIISPPVNLDAGNDFNLVNSETLITRELSSACVNKSHVSNNSVEEPTDLQSKENLENPSGHMVSQTNLTSPIITFNRCYKRKKGSEQSNLLHKKENVSVLTKWSMLANGNPCSSNESSSEECPVDNGPDLNQSVELSERGKTLGKTQDETSCRSCSMVFLTDLNQSAELSARGELCQTQEKVKSIDFPCCCGVVSDTCMTDVREQLYHGEDSVKNASLTDVAGEPSNSGLIHKEDRHLCKDGQEVSVKVDSRDPYAIATSADQELEKFQLLECEVIKNVMCNDMMKIGERQPQIDVPANTTEEHAVDLNLGAEKCHPLHLRMRTLGAKLESTSSSSAIAEDQVSELDFLNSRNTQLVSEGKAIDGVCSSSTQPQSSDLMMSEERMNAQQTKSDQPKVMPLISLSLGLSLPMELKTGGSDSANCLSVLSLSNSTTETRNIVQDGLCQSSPANWKPMLNRHQAVLDNIVHRTRTSNERGNFLEYLKPHPIMWSEEELDYLWVGVRRHGRGNWEAMLRDPRLRFSPSRLPGDLAERWEGEQLKLLNDISVPQFTYPAAALHGNFFYLDSKSSLWESNCNHLKKSLTRYNFQSNSTEHSYRPTMHYRKASCNNIDKYELGFYHSPGSLSIRRETSYSNDYPFNCLAATNNLPHWLREAVNTPPPKLVMPNMAARISLNSHPEMPGASDQCFNAGKSCFVPQNWFHGLRPNGLHMSNGSNSSTYSRRKYGVVKMNKSLEHCVRKSDELIVIDSDTSSEETISDDHRASL</sequence>
<protein>
    <recommendedName>
        <fullName evidence="2">Myb-like domain-containing protein</fullName>
    </recommendedName>
</protein>
<dbReference type="EMBL" id="JAYMYS010000004">
    <property type="protein sequence ID" value="KAK7394693.1"/>
    <property type="molecule type" value="Genomic_DNA"/>
</dbReference>
<accession>A0AAN9XJQ7</accession>
<name>A0AAN9XJQ7_PSOTE</name>
<gene>
    <name evidence="3" type="ORF">VNO78_15228</name>
</gene>
<evidence type="ECO:0000313" key="3">
    <source>
        <dbReference type="EMBL" id="KAK7394693.1"/>
    </source>
</evidence>
<feature type="region of interest" description="Disordered" evidence="1">
    <location>
        <begin position="187"/>
        <end position="216"/>
    </location>
</feature>
<feature type="domain" description="Myb-like" evidence="2">
    <location>
        <begin position="640"/>
        <end position="685"/>
    </location>
</feature>
<feature type="region of interest" description="Disordered" evidence="1">
    <location>
        <begin position="261"/>
        <end position="282"/>
    </location>
</feature>
<feature type="region of interest" description="Disordered" evidence="1">
    <location>
        <begin position="39"/>
        <end position="61"/>
    </location>
</feature>
<comment type="caution">
    <text evidence="3">The sequence shown here is derived from an EMBL/GenBank/DDBJ whole genome shotgun (WGS) entry which is preliminary data.</text>
</comment>
<dbReference type="InterPro" id="IPR001005">
    <property type="entry name" value="SANT/Myb"/>
</dbReference>
<dbReference type="InterPro" id="IPR009057">
    <property type="entry name" value="Homeodomain-like_sf"/>
</dbReference>
<evidence type="ECO:0000259" key="2">
    <source>
        <dbReference type="PROSITE" id="PS50090"/>
    </source>
</evidence>
<feature type="compositionally biased region" description="Polar residues" evidence="1">
    <location>
        <begin position="132"/>
        <end position="149"/>
    </location>
</feature>
<reference evidence="3 4" key="1">
    <citation type="submission" date="2024-01" db="EMBL/GenBank/DDBJ databases">
        <title>The genomes of 5 underutilized Papilionoideae crops provide insights into root nodulation and disease resistanc.</title>
        <authorList>
            <person name="Jiang F."/>
        </authorList>
    </citation>
    <scope>NUCLEOTIDE SEQUENCE [LARGE SCALE GENOMIC DNA]</scope>
    <source>
        <strain evidence="3">DUOXIRENSHENG_FW03</strain>
        <tissue evidence="3">Leaves</tissue>
    </source>
</reference>
<dbReference type="SUPFAM" id="SSF46689">
    <property type="entry name" value="Homeodomain-like"/>
    <property type="match status" value="1"/>
</dbReference>
<keyword evidence="4" id="KW-1185">Reference proteome</keyword>
<proteinExistence type="predicted"/>
<dbReference type="AlphaFoldDB" id="A0AAN9XJQ7"/>
<feature type="region of interest" description="Disordered" evidence="1">
    <location>
        <begin position="121"/>
        <end position="149"/>
    </location>
</feature>
<dbReference type="PROSITE" id="PS50090">
    <property type="entry name" value="MYB_LIKE"/>
    <property type="match status" value="1"/>
</dbReference>
<dbReference type="Proteomes" id="UP001386955">
    <property type="component" value="Unassembled WGS sequence"/>
</dbReference>
<dbReference type="CDD" id="cd11660">
    <property type="entry name" value="SANT_TRF"/>
    <property type="match status" value="1"/>
</dbReference>
<evidence type="ECO:0000313" key="4">
    <source>
        <dbReference type="Proteomes" id="UP001386955"/>
    </source>
</evidence>